<reference evidence="2 3" key="1">
    <citation type="journal article" date="2019" name="Int. J. Syst. Evol. Microbiol.">
        <title>The Global Catalogue of Microorganisms (GCM) 10K type strain sequencing project: providing services to taxonomists for standard genome sequencing and annotation.</title>
        <authorList>
            <consortium name="The Broad Institute Genomics Platform"/>
            <consortium name="The Broad Institute Genome Sequencing Center for Infectious Disease"/>
            <person name="Wu L."/>
            <person name="Ma J."/>
        </authorList>
    </citation>
    <scope>NUCLEOTIDE SEQUENCE [LARGE SCALE GENOMIC DNA]</scope>
    <source>
        <strain evidence="2 3">JCM 12393</strain>
    </source>
</reference>
<protein>
    <recommendedName>
        <fullName evidence="4">Lipoprotein</fullName>
    </recommendedName>
</protein>
<dbReference type="EMBL" id="BAAAKJ010000215">
    <property type="protein sequence ID" value="GAA1399230.1"/>
    <property type="molecule type" value="Genomic_DNA"/>
</dbReference>
<keyword evidence="3" id="KW-1185">Reference proteome</keyword>
<proteinExistence type="predicted"/>
<evidence type="ECO:0008006" key="4">
    <source>
        <dbReference type="Google" id="ProtNLM"/>
    </source>
</evidence>
<sequence length="107" mass="10961">MTVTATVTAPPAVTTPPAETAPAGPADTIDGSGTFLVGTDIRPGTYRTAGPGGRSGGMCYWERARSADGDLDSVIANENLMGQGVVTIKKSDVVFKTQGCQSWTKIG</sequence>
<evidence type="ECO:0000313" key="2">
    <source>
        <dbReference type="EMBL" id="GAA1399230.1"/>
    </source>
</evidence>
<feature type="compositionally biased region" description="Low complexity" evidence="1">
    <location>
        <begin position="1"/>
        <end position="26"/>
    </location>
</feature>
<evidence type="ECO:0000313" key="3">
    <source>
        <dbReference type="Proteomes" id="UP001499863"/>
    </source>
</evidence>
<name>A0ABN1Y6J1_9ACTN</name>
<gene>
    <name evidence="2" type="ORF">GCM10009639_38660</name>
</gene>
<feature type="region of interest" description="Disordered" evidence="1">
    <location>
        <begin position="1"/>
        <end position="34"/>
    </location>
</feature>
<accession>A0ABN1Y6J1</accession>
<comment type="caution">
    <text evidence="2">The sequence shown here is derived from an EMBL/GenBank/DDBJ whole genome shotgun (WGS) entry which is preliminary data.</text>
</comment>
<evidence type="ECO:0000256" key="1">
    <source>
        <dbReference type="SAM" id="MobiDB-lite"/>
    </source>
</evidence>
<organism evidence="2 3">
    <name type="scientific">Kitasatospora putterlickiae</name>
    <dbReference type="NCBI Taxonomy" id="221725"/>
    <lineage>
        <taxon>Bacteria</taxon>
        <taxon>Bacillati</taxon>
        <taxon>Actinomycetota</taxon>
        <taxon>Actinomycetes</taxon>
        <taxon>Kitasatosporales</taxon>
        <taxon>Streptomycetaceae</taxon>
        <taxon>Kitasatospora</taxon>
    </lineage>
</organism>
<dbReference type="Proteomes" id="UP001499863">
    <property type="component" value="Unassembled WGS sequence"/>
</dbReference>